<keyword evidence="5" id="KW-1185">Reference proteome</keyword>
<evidence type="ECO:0000313" key="5">
    <source>
        <dbReference type="Proteomes" id="UP000019109"/>
    </source>
</evidence>
<sequence>MLFPKDIKVSKSMKKFLKKQLYEVTFDMCFEHVSPCVQN</sequence>
<dbReference type="InterPro" id="IPR042203">
    <property type="entry name" value="Leu/Phe-tRNA_Trfase_C"/>
</dbReference>
<evidence type="ECO:0000313" key="4">
    <source>
        <dbReference type="EMBL" id="GAE90543.1"/>
    </source>
</evidence>
<evidence type="ECO:0000256" key="1">
    <source>
        <dbReference type="ARBA" id="ARBA00022490"/>
    </source>
</evidence>
<dbReference type="STRING" id="1294263.JCM21531_4166"/>
<dbReference type="SUPFAM" id="SSF55729">
    <property type="entry name" value="Acyl-CoA N-acyltransferases (Nat)"/>
    <property type="match status" value="1"/>
</dbReference>
<dbReference type="Proteomes" id="UP000019109">
    <property type="component" value="Unassembled WGS sequence"/>
</dbReference>
<keyword evidence="1" id="KW-0963">Cytoplasm</keyword>
<name>W4VCM3_9FIRM</name>
<evidence type="ECO:0000256" key="2">
    <source>
        <dbReference type="ARBA" id="ARBA00022679"/>
    </source>
</evidence>
<accession>W4VCM3</accession>
<comment type="caution">
    <text evidence="4">The sequence shown here is derived from an EMBL/GenBank/DDBJ whole genome shotgun (WGS) entry which is preliminary data.</text>
</comment>
<keyword evidence="3" id="KW-0012">Acyltransferase</keyword>
<dbReference type="Pfam" id="PF03588">
    <property type="entry name" value="Leu_Phe_trans"/>
    <property type="match status" value="1"/>
</dbReference>
<dbReference type="InterPro" id="IPR016181">
    <property type="entry name" value="Acyl_CoA_acyltransferase"/>
</dbReference>
<proteinExistence type="predicted"/>
<protein>
    <submittedName>
        <fullName evidence="4">Leucyl/phenylalanyl-tRNA-protein transferase</fullName>
    </submittedName>
</protein>
<evidence type="ECO:0000256" key="3">
    <source>
        <dbReference type="ARBA" id="ARBA00023315"/>
    </source>
</evidence>
<keyword evidence="2 4" id="KW-0808">Transferase</keyword>
<reference evidence="4" key="1">
    <citation type="journal article" date="2014" name="Genome Announc.">
        <title>Draft Genome Sequence of Clostridium straminisolvens Strain JCM 21531T, Isolated from a Cellulose-Degrading Bacterial Community.</title>
        <authorList>
            <person name="Yuki M."/>
            <person name="Oshima K."/>
            <person name="Suda W."/>
            <person name="Sakamoto M."/>
            <person name="Kitamura K."/>
            <person name="Iida T."/>
            <person name="Hattori M."/>
            <person name="Ohkuma M."/>
        </authorList>
    </citation>
    <scope>NUCLEOTIDE SEQUENCE [LARGE SCALE GENOMIC DNA]</scope>
    <source>
        <strain evidence="4">JCM 21531</strain>
    </source>
</reference>
<dbReference type="GO" id="GO:0030163">
    <property type="term" value="P:protein catabolic process"/>
    <property type="evidence" value="ECO:0007669"/>
    <property type="project" value="InterPro"/>
</dbReference>
<dbReference type="InterPro" id="IPR004616">
    <property type="entry name" value="Leu/Phe-tRNA_Trfase"/>
</dbReference>
<dbReference type="AlphaFoldDB" id="W4VCM3"/>
<organism evidence="4 5">
    <name type="scientific">Acetivibrio straminisolvens JCM 21531</name>
    <dbReference type="NCBI Taxonomy" id="1294263"/>
    <lineage>
        <taxon>Bacteria</taxon>
        <taxon>Bacillati</taxon>
        <taxon>Bacillota</taxon>
        <taxon>Clostridia</taxon>
        <taxon>Eubacteriales</taxon>
        <taxon>Oscillospiraceae</taxon>
        <taxon>Acetivibrio</taxon>
    </lineage>
</organism>
<dbReference type="EMBL" id="BAVR01000076">
    <property type="protein sequence ID" value="GAE90543.1"/>
    <property type="molecule type" value="Genomic_DNA"/>
</dbReference>
<dbReference type="GO" id="GO:0008914">
    <property type="term" value="F:leucyl-tRNA--protein transferase activity"/>
    <property type="evidence" value="ECO:0007669"/>
    <property type="project" value="InterPro"/>
</dbReference>
<gene>
    <name evidence="4" type="ORF">JCM21531_4166</name>
</gene>
<dbReference type="Gene3D" id="3.40.630.70">
    <property type="entry name" value="Leucyl/phenylalanyl-tRNA-protein transferase, C-terminal domain"/>
    <property type="match status" value="1"/>
</dbReference>